<gene>
    <name evidence="3" type="ORF">L202_01359</name>
</gene>
<dbReference type="RefSeq" id="XP_018997162.1">
    <property type="nucleotide sequence ID" value="XM_019134735.1"/>
</dbReference>
<name>A0A1E3I3J3_9TREE</name>
<feature type="compositionally biased region" description="Basic residues" evidence="1">
    <location>
        <begin position="31"/>
        <end position="42"/>
    </location>
</feature>
<reference evidence="3 4" key="1">
    <citation type="submission" date="2016-06" db="EMBL/GenBank/DDBJ databases">
        <title>Evolution of pathogenesis and genome organization in the Tremellales.</title>
        <authorList>
            <person name="Cuomo C."/>
            <person name="Litvintseva A."/>
            <person name="Heitman J."/>
            <person name="Chen Y."/>
            <person name="Sun S."/>
            <person name="Springer D."/>
            <person name="Dromer F."/>
            <person name="Young S."/>
            <person name="Zeng Q."/>
            <person name="Chapman S."/>
            <person name="Gujja S."/>
            <person name="Saif S."/>
            <person name="Birren B."/>
        </authorList>
    </citation>
    <scope>NUCLEOTIDE SEQUENCE [LARGE SCALE GENOMIC DNA]</scope>
    <source>
        <strain evidence="3 4">CBS 6039</strain>
    </source>
</reference>
<dbReference type="PANTHER" id="PTHR43433:SF10">
    <property type="entry name" value="AB HYDROLASE-1 DOMAIN-CONTAINING PROTEIN"/>
    <property type="match status" value="1"/>
</dbReference>
<dbReference type="AlphaFoldDB" id="A0A1E3I3J3"/>
<dbReference type="Proteomes" id="UP000094065">
    <property type="component" value="Unassembled WGS sequence"/>
</dbReference>
<feature type="region of interest" description="Disordered" evidence="1">
    <location>
        <begin position="475"/>
        <end position="543"/>
    </location>
</feature>
<organism evidence="3 4">
    <name type="scientific">Cryptococcus amylolentus CBS 6039</name>
    <dbReference type="NCBI Taxonomy" id="1295533"/>
    <lineage>
        <taxon>Eukaryota</taxon>
        <taxon>Fungi</taxon>
        <taxon>Dikarya</taxon>
        <taxon>Basidiomycota</taxon>
        <taxon>Agaricomycotina</taxon>
        <taxon>Tremellomycetes</taxon>
        <taxon>Tremellales</taxon>
        <taxon>Cryptococcaceae</taxon>
        <taxon>Cryptococcus</taxon>
    </lineage>
</organism>
<dbReference type="EMBL" id="AWGJ01000002">
    <property type="protein sequence ID" value="ODN83162.1"/>
    <property type="molecule type" value="Genomic_DNA"/>
</dbReference>
<dbReference type="InterPro" id="IPR029058">
    <property type="entry name" value="AB_hydrolase_fold"/>
</dbReference>
<dbReference type="InterPro" id="IPR000073">
    <property type="entry name" value="AB_hydrolase_1"/>
</dbReference>
<proteinExistence type="predicted"/>
<dbReference type="PANTHER" id="PTHR43433">
    <property type="entry name" value="HYDROLASE, ALPHA/BETA FOLD FAMILY PROTEIN"/>
    <property type="match status" value="1"/>
</dbReference>
<keyword evidence="4" id="KW-1185">Reference proteome</keyword>
<evidence type="ECO:0000313" key="4">
    <source>
        <dbReference type="Proteomes" id="UP000094065"/>
    </source>
</evidence>
<comment type="caution">
    <text evidence="3">The sequence shown here is derived from an EMBL/GenBank/DDBJ whole genome shotgun (WGS) entry which is preliminary data.</text>
</comment>
<evidence type="ECO:0000313" key="3">
    <source>
        <dbReference type="EMBL" id="ODN83162.1"/>
    </source>
</evidence>
<feature type="compositionally biased region" description="Polar residues" evidence="1">
    <location>
        <begin position="411"/>
        <end position="428"/>
    </location>
</feature>
<feature type="region of interest" description="Disordered" evidence="1">
    <location>
        <begin position="762"/>
        <end position="857"/>
    </location>
</feature>
<dbReference type="SUPFAM" id="SSF53474">
    <property type="entry name" value="alpha/beta-Hydrolases"/>
    <property type="match status" value="1"/>
</dbReference>
<feature type="region of interest" description="Disordered" evidence="1">
    <location>
        <begin position="102"/>
        <end position="217"/>
    </location>
</feature>
<feature type="compositionally biased region" description="Low complexity" evidence="1">
    <location>
        <begin position="880"/>
        <end position="899"/>
    </location>
</feature>
<feature type="compositionally biased region" description="Pro residues" evidence="1">
    <location>
        <begin position="203"/>
        <end position="213"/>
    </location>
</feature>
<feature type="compositionally biased region" description="Polar residues" evidence="1">
    <location>
        <begin position="285"/>
        <end position="300"/>
    </location>
</feature>
<feature type="compositionally biased region" description="Low complexity" evidence="1">
    <location>
        <begin position="814"/>
        <end position="838"/>
    </location>
</feature>
<sequence>MPPSTSPRKHLPAIRVPTDTAPWSSADTSRSHARRDRAPRRSRGGDRTQDWVRQVEQSRARGVMDIVDDDDLVSVDEPYTQPSFWSESVSTDVFDSLVDELNPSPSSLPSLPTTASIISANESRRYILQSDSEDEEDRRKNKKESSSRPRYNSLLSPEAPKAARKSRKSKDHARSVPSSPISPLDPAAPIVAPYDLPDEHQPPEPSPPPPPNLKPVVPVLSINDIINRHRQALGAAEKAVNDRARKEMGLSRKESPKKESFGLKELPSPTKGSPIKTFSPKELPSPNNGFPSPMKVTSPNKELPNPVKRLPSPTKEFPHRPHPPVPEKTMLTPIVPSRTGHRFPGPTLPTQGQRMSRVETELDIPPQVPSKSPITPVSRPHPLPPERNNTYPRARAPSAPKAYHGLPTPESKPNAQDPRNASALQRTRPSQERPPVTKRFPPAPTANSSNTSLSAEEFLLGARIGQALLDQLDHDLAPSLPTTPPVPTLQSRRSSVDKPPGSFRRQRTLSRTSSTPSTTPRGAKRFSLPVTPNSTASHTEGEIHDHAKYLRSPHLNRTLSIPRQSPDPPLTVSWAEVGHPKGHPVVFFMGLGCVRYLIAFFDDIARAFNLRIICIDRWGLGKTTQVPQEKRTVYEWAKVVEKVLDEFKVDRFQLVAHSAGAPYALAVVERLGNRVRGTLHLLAPWVSADIDGGYKWLKWVPKGVIKSATAAEWKLQSYRLGKPPPLTYKPVGHNAAPVSYGSPKPSLEEEALYRESISAQATTQITPAKGPGIVRKASQLLRPRSSETPPGKDKHGQLGHIRSLKSLRGHSESRVTTSSSPSINTPSSRSPKSSTPPTIGMDDSDAESDAEHDFGFGEGFDAMSINLKMPAPPSIKFRPSYSSSRTTSTASLPSTTETSWPSAPTSHAFTLVLTQASHAESEPGTTSDIFYVILNSQSKIAGPLVDYTKVNHPTKVWYGQKDDRISEKAMRWLERCMGDVQLVVVEGEGHGLLSSVKVMWDVFESLGGEARQWGRIGE</sequence>
<dbReference type="GeneID" id="30152668"/>
<feature type="compositionally biased region" description="Basic and acidic residues" evidence="1">
    <location>
        <begin position="137"/>
        <end position="147"/>
    </location>
</feature>
<dbReference type="InterPro" id="IPR050471">
    <property type="entry name" value="AB_hydrolase"/>
</dbReference>
<dbReference type="Gene3D" id="3.40.50.1820">
    <property type="entry name" value="alpha/beta hydrolase"/>
    <property type="match status" value="2"/>
</dbReference>
<feature type="compositionally biased region" description="Basic residues" evidence="1">
    <location>
        <begin position="162"/>
        <end position="171"/>
    </location>
</feature>
<dbReference type="Pfam" id="PF00561">
    <property type="entry name" value="Abhydrolase_1"/>
    <property type="match status" value="1"/>
</dbReference>
<protein>
    <recommendedName>
        <fullName evidence="2">AB hydrolase-1 domain-containing protein</fullName>
    </recommendedName>
</protein>
<evidence type="ECO:0000256" key="1">
    <source>
        <dbReference type="SAM" id="MobiDB-lite"/>
    </source>
</evidence>
<feature type="compositionally biased region" description="Basic and acidic residues" evidence="1">
    <location>
        <begin position="239"/>
        <end position="262"/>
    </location>
</feature>
<feature type="compositionally biased region" description="Low complexity" evidence="1">
    <location>
        <begin position="509"/>
        <end position="521"/>
    </location>
</feature>
<accession>A0A1E3I3J3</accession>
<dbReference type="STRING" id="1295533.A0A1E3I3J3"/>
<feature type="region of interest" description="Disordered" evidence="1">
    <location>
        <begin position="233"/>
        <end position="450"/>
    </location>
</feature>
<feature type="domain" description="AB hydrolase-1" evidence="2">
    <location>
        <begin position="584"/>
        <end position="701"/>
    </location>
</feature>
<feature type="region of interest" description="Disordered" evidence="1">
    <location>
        <begin position="1"/>
        <end position="56"/>
    </location>
</feature>
<dbReference type="OrthoDB" id="435520at2759"/>
<evidence type="ECO:0000259" key="2">
    <source>
        <dbReference type="Pfam" id="PF00561"/>
    </source>
</evidence>
<feature type="compositionally biased region" description="Low complexity" evidence="1">
    <location>
        <begin position="103"/>
        <end position="112"/>
    </location>
</feature>
<feature type="region of interest" description="Disordered" evidence="1">
    <location>
        <begin position="877"/>
        <end position="903"/>
    </location>
</feature>